<dbReference type="InterPro" id="IPR002048">
    <property type="entry name" value="EF_hand_dom"/>
</dbReference>
<dbReference type="Gene3D" id="1.10.238.10">
    <property type="entry name" value="EF-hand"/>
    <property type="match status" value="1"/>
</dbReference>
<dbReference type="SUPFAM" id="SSF47473">
    <property type="entry name" value="EF-hand"/>
    <property type="match status" value="1"/>
</dbReference>
<dbReference type="PROSITE" id="PS00018">
    <property type="entry name" value="EF_HAND_1"/>
    <property type="match status" value="2"/>
</dbReference>
<dbReference type="Proteomes" id="UP000663854">
    <property type="component" value="Unassembled WGS sequence"/>
</dbReference>
<dbReference type="PANTHER" id="PTHR23055:SF178">
    <property type="entry name" value="NEUROCALCIN HOMOLOG"/>
    <property type="match status" value="1"/>
</dbReference>
<keyword evidence="3" id="KW-0479">Metal-binding</keyword>
<feature type="domain" description="EF-hand" evidence="7">
    <location>
        <begin position="103"/>
        <end position="138"/>
    </location>
</feature>
<gene>
    <name evidence="9" type="ORF">JXQ802_LOCUS39339</name>
    <name evidence="8" type="ORF">PYM288_LOCUS28062</name>
</gene>
<dbReference type="Pfam" id="PF13499">
    <property type="entry name" value="EF-hand_7"/>
    <property type="match status" value="1"/>
</dbReference>
<protein>
    <recommendedName>
        <fullName evidence="7">EF-hand domain-containing protein</fullName>
    </recommendedName>
</protein>
<name>A0A815B2A2_9BILA</name>
<keyword evidence="4" id="KW-0677">Repeat</keyword>
<evidence type="ECO:0000256" key="6">
    <source>
        <dbReference type="ARBA" id="ARBA00023288"/>
    </source>
</evidence>
<evidence type="ECO:0000256" key="5">
    <source>
        <dbReference type="ARBA" id="ARBA00022837"/>
    </source>
</evidence>
<dbReference type="CDD" id="cd00051">
    <property type="entry name" value="EFh"/>
    <property type="match status" value="1"/>
</dbReference>
<dbReference type="PRINTS" id="PR00450">
    <property type="entry name" value="RECOVERIN"/>
</dbReference>
<dbReference type="InterPro" id="IPR018247">
    <property type="entry name" value="EF_Hand_1_Ca_BS"/>
</dbReference>
<feature type="domain" description="EF-hand" evidence="7">
    <location>
        <begin position="67"/>
        <end position="102"/>
    </location>
</feature>
<evidence type="ECO:0000259" key="7">
    <source>
        <dbReference type="PROSITE" id="PS50222"/>
    </source>
</evidence>
<comment type="caution">
    <text evidence="8">The sequence shown here is derived from an EMBL/GenBank/DDBJ whole genome shotgun (WGS) entry which is preliminary data.</text>
</comment>
<keyword evidence="5" id="KW-0106">Calcium</keyword>
<keyword evidence="6" id="KW-0449">Lipoprotein</keyword>
<proteinExistence type="inferred from homology"/>
<comment type="similarity">
    <text evidence="1">Belongs to the recoverin family.</text>
</comment>
<dbReference type="AlphaFoldDB" id="A0A815B2A2"/>
<evidence type="ECO:0000313" key="8">
    <source>
        <dbReference type="EMBL" id="CAF1264672.1"/>
    </source>
</evidence>
<sequence length="190" mass="21657">MGNETSQHRTSGQLRNKELAVIKSNSDLSEQEIQALYDEFKHECPSGRMNKNQFHKFYKKVAGPDDKYGQLSDNAFNVFDNNRDGTIDFSEFALACAVGSKQDLDSQLDLVFEMMDTSRDGSVNYDEMVKFMEIGLKMGDTRETKGMDSTTVATDMFNLFNLNKGQKLNKRQFIDGCKKNQHLMRMFGPS</sequence>
<evidence type="ECO:0000256" key="1">
    <source>
        <dbReference type="ARBA" id="ARBA00006049"/>
    </source>
</evidence>
<dbReference type="EMBL" id="CAJNOH010001981">
    <property type="protein sequence ID" value="CAF1264672.1"/>
    <property type="molecule type" value="Genomic_DNA"/>
</dbReference>
<dbReference type="GO" id="GO:0005509">
    <property type="term" value="F:calcium ion binding"/>
    <property type="evidence" value="ECO:0007669"/>
    <property type="project" value="InterPro"/>
</dbReference>
<evidence type="ECO:0000256" key="2">
    <source>
        <dbReference type="ARBA" id="ARBA00022707"/>
    </source>
</evidence>
<keyword evidence="2" id="KW-0519">Myristate</keyword>
<dbReference type="SMART" id="SM00054">
    <property type="entry name" value="EFh"/>
    <property type="match status" value="2"/>
</dbReference>
<dbReference type="PROSITE" id="PS50222">
    <property type="entry name" value="EF_HAND_2"/>
    <property type="match status" value="2"/>
</dbReference>
<accession>A0A815B2A2</accession>
<dbReference type="Proteomes" id="UP000663870">
    <property type="component" value="Unassembled WGS sequence"/>
</dbReference>
<organism evidence="8 10">
    <name type="scientific">Rotaria sordida</name>
    <dbReference type="NCBI Taxonomy" id="392033"/>
    <lineage>
        <taxon>Eukaryota</taxon>
        <taxon>Metazoa</taxon>
        <taxon>Spiralia</taxon>
        <taxon>Gnathifera</taxon>
        <taxon>Rotifera</taxon>
        <taxon>Eurotatoria</taxon>
        <taxon>Bdelloidea</taxon>
        <taxon>Philodinida</taxon>
        <taxon>Philodinidae</taxon>
        <taxon>Rotaria</taxon>
    </lineage>
</organism>
<dbReference type="PANTHER" id="PTHR23055">
    <property type="entry name" value="CALCIUM BINDING PROTEINS"/>
    <property type="match status" value="1"/>
</dbReference>
<keyword evidence="11" id="KW-1185">Reference proteome</keyword>
<evidence type="ECO:0000313" key="9">
    <source>
        <dbReference type="EMBL" id="CAF1481659.1"/>
    </source>
</evidence>
<evidence type="ECO:0000313" key="10">
    <source>
        <dbReference type="Proteomes" id="UP000663854"/>
    </source>
</evidence>
<dbReference type="InterPro" id="IPR028846">
    <property type="entry name" value="Recoverin"/>
</dbReference>
<reference evidence="8" key="1">
    <citation type="submission" date="2021-02" db="EMBL/GenBank/DDBJ databases">
        <authorList>
            <person name="Nowell W R."/>
        </authorList>
    </citation>
    <scope>NUCLEOTIDE SEQUENCE</scope>
</reference>
<evidence type="ECO:0000256" key="3">
    <source>
        <dbReference type="ARBA" id="ARBA00022723"/>
    </source>
</evidence>
<evidence type="ECO:0000256" key="4">
    <source>
        <dbReference type="ARBA" id="ARBA00022737"/>
    </source>
</evidence>
<dbReference type="EMBL" id="CAJNOL010002260">
    <property type="protein sequence ID" value="CAF1481659.1"/>
    <property type="molecule type" value="Genomic_DNA"/>
</dbReference>
<dbReference type="InterPro" id="IPR011992">
    <property type="entry name" value="EF-hand-dom_pair"/>
</dbReference>
<evidence type="ECO:0000313" key="11">
    <source>
        <dbReference type="Proteomes" id="UP000663870"/>
    </source>
</evidence>